<proteinExistence type="predicted"/>
<comment type="caution">
    <text evidence="2">The sequence shown here is derived from an EMBL/GenBank/DDBJ whole genome shotgun (WGS) entry which is preliminary data.</text>
</comment>
<protein>
    <submittedName>
        <fullName evidence="2">Uncharacterized protein</fullName>
    </submittedName>
</protein>
<feature type="compositionally biased region" description="Basic residues" evidence="1">
    <location>
        <begin position="32"/>
        <end position="43"/>
    </location>
</feature>
<dbReference type="EMBL" id="LIAE01009227">
    <property type="protein sequence ID" value="PAV70680.1"/>
    <property type="molecule type" value="Genomic_DNA"/>
</dbReference>
<dbReference type="Proteomes" id="UP000218231">
    <property type="component" value="Unassembled WGS sequence"/>
</dbReference>
<evidence type="ECO:0000256" key="1">
    <source>
        <dbReference type="SAM" id="MobiDB-lite"/>
    </source>
</evidence>
<gene>
    <name evidence="2" type="ORF">WR25_15308</name>
</gene>
<organism evidence="2 3">
    <name type="scientific">Diploscapter pachys</name>
    <dbReference type="NCBI Taxonomy" id="2018661"/>
    <lineage>
        <taxon>Eukaryota</taxon>
        <taxon>Metazoa</taxon>
        <taxon>Ecdysozoa</taxon>
        <taxon>Nematoda</taxon>
        <taxon>Chromadorea</taxon>
        <taxon>Rhabditida</taxon>
        <taxon>Rhabditina</taxon>
        <taxon>Rhabditomorpha</taxon>
        <taxon>Rhabditoidea</taxon>
        <taxon>Rhabditidae</taxon>
        <taxon>Diploscapter</taxon>
    </lineage>
</organism>
<name>A0A2A2K9U4_9BILA</name>
<reference evidence="2 3" key="1">
    <citation type="journal article" date="2017" name="Curr. Biol.">
        <title>Genome architecture and evolution of a unichromosomal asexual nematode.</title>
        <authorList>
            <person name="Fradin H."/>
            <person name="Zegar C."/>
            <person name="Gutwein M."/>
            <person name="Lucas J."/>
            <person name="Kovtun M."/>
            <person name="Corcoran D."/>
            <person name="Baugh L.R."/>
            <person name="Kiontke K."/>
            <person name="Gunsalus K."/>
            <person name="Fitch D.H."/>
            <person name="Piano F."/>
        </authorList>
    </citation>
    <scope>NUCLEOTIDE SEQUENCE [LARGE SCALE GENOMIC DNA]</scope>
    <source>
        <strain evidence="2">PF1309</strain>
    </source>
</reference>
<keyword evidence="3" id="KW-1185">Reference proteome</keyword>
<dbReference type="AlphaFoldDB" id="A0A2A2K9U4"/>
<accession>A0A2A2K9U4</accession>
<feature type="region of interest" description="Disordered" evidence="1">
    <location>
        <begin position="20"/>
        <end position="54"/>
    </location>
</feature>
<evidence type="ECO:0000313" key="3">
    <source>
        <dbReference type="Proteomes" id="UP000218231"/>
    </source>
</evidence>
<sequence length="82" mass="8980">MLARRPRVKATREVMVDGCRRHSANGDQAGYGHRRHQIEHRHRSEQVGQPPGEHRRAGIAGMIEGFVAAHAPGECPGPGQAQ</sequence>
<evidence type="ECO:0000313" key="2">
    <source>
        <dbReference type="EMBL" id="PAV70680.1"/>
    </source>
</evidence>